<dbReference type="PROSITE" id="PS51257">
    <property type="entry name" value="PROKAR_LIPOPROTEIN"/>
    <property type="match status" value="1"/>
</dbReference>
<keyword evidence="5" id="KW-0472">Membrane</keyword>
<reference evidence="10 11" key="1">
    <citation type="submission" date="2018-11" db="EMBL/GenBank/DDBJ databases">
        <authorList>
            <person name="Criscuolo A."/>
        </authorList>
    </citation>
    <scope>NUCLEOTIDE SEQUENCE [LARGE SCALE GENOMIC DNA]</scope>
    <source>
        <strain evidence="10">ATB-66</strain>
    </source>
</reference>
<keyword evidence="3" id="KW-0309">Germination</keyword>
<organism evidence="10 11">
    <name type="scientific">Filibacter tadaridae</name>
    <dbReference type="NCBI Taxonomy" id="2483811"/>
    <lineage>
        <taxon>Bacteria</taxon>
        <taxon>Bacillati</taxon>
        <taxon>Bacillota</taxon>
        <taxon>Bacilli</taxon>
        <taxon>Bacillales</taxon>
        <taxon>Caryophanaceae</taxon>
        <taxon>Filibacter</taxon>
    </lineage>
</organism>
<dbReference type="PANTHER" id="PTHR35789">
    <property type="entry name" value="SPORE GERMINATION PROTEIN B3"/>
    <property type="match status" value="1"/>
</dbReference>
<evidence type="ECO:0000256" key="1">
    <source>
        <dbReference type="ARBA" id="ARBA00004635"/>
    </source>
</evidence>
<comment type="subcellular location">
    <subcellularLocation>
        <location evidence="1">Membrane</location>
        <topology evidence="1">Lipid-anchor</topology>
    </subcellularLocation>
</comment>
<dbReference type="RefSeq" id="WP_124070223.1">
    <property type="nucleotide sequence ID" value="NZ_CBCRXF010000005.1"/>
</dbReference>
<dbReference type="PANTHER" id="PTHR35789:SF1">
    <property type="entry name" value="SPORE GERMINATION PROTEIN B3"/>
    <property type="match status" value="1"/>
</dbReference>
<comment type="similarity">
    <text evidence="2">Belongs to the GerABKC lipoprotein family.</text>
</comment>
<feature type="domain" description="Spore germination GerAC-like C-terminal" evidence="8">
    <location>
        <begin position="221"/>
        <end position="383"/>
    </location>
</feature>
<evidence type="ECO:0000256" key="5">
    <source>
        <dbReference type="ARBA" id="ARBA00023136"/>
    </source>
</evidence>
<keyword evidence="6" id="KW-0564">Palmitate</keyword>
<accession>A0A3P5XHF2</accession>
<evidence type="ECO:0000256" key="6">
    <source>
        <dbReference type="ARBA" id="ARBA00023139"/>
    </source>
</evidence>
<evidence type="ECO:0000313" key="10">
    <source>
        <dbReference type="EMBL" id="VDC28131.1"/>
    </source>
</evidence>
<dbReference type="AlphaFoldDB" id="A0A3P5XHF2"/>
<evidence type="ECO:0000256" key="4">
    <source>
        <dbReference type="ARBA" id="ARBA00022729"/>
    </source>
</evidence>
<evidence type="ECO:0000313" key="11">
    <source>
        <dbReference type="Proteomes" id="UP000270468"/>
    </source>
</evidence>
<dbReference type="GO" id="GO:0016020">
    <property type="term" value="C:membrane"/>
    <property type="evidence" value="ECO:0007669"/>
    <property type="project" value="UniProtKB-SubCell"/>
</dbReference>
<dbReference type="InterPro" id="IPR008844">
    <property type="entry name" value="Spore_GerAC-like"/>
</dbReference>
<evidence type="ECO:0000256" key="3">
    <source>
        <dbReference type="ARBA" id="ARBA00022544"/>
    </source>
</evidence>
<dbReference type="InterPro" id="IPR046953">
    <property type="entry name" value="Spore_GerAC-like_C"/>
</dbReference>
<dbReference type="NCBIfam" id="TIGR02887">
    <property type="entry name" value="spore_ger_x_C"/>
    <property type="match status" value="1"/>
</dbReference>
<evidence type="ECO:0000256" key="2">
    <source>
        <dbReference type="ARBA" id="ARBA00007886"/>
    </source>
</evidence>
<dbReference type="Pfam" id="PF05504">
    <property type="entry name" value="Spore_GerAC"/>
    <property type="match status" value="1"/>
</dbReference>
<proteinExistence type="inferred from homology"/>
<dbReference type="Pfam" id="PF25198">
    <property type="entry name" value="Spore_GerAC_N"/>
    <property type="match status" value="1"/>
</dbReference>
<dbReference type="InterPro" id="IPR038501">
    <property type="entry name" value="Spore_GerAC_C_sf"/>
</dbReference>
<dbReference type="Gene3D" id="6.20.190.10">
    <property type="entry name" value="Nutrient germinant receptor protein C, domain 1"/>
    <property type="match status" value="1"/>
</dbReference>
<evidence type="ECO:0000256" key="7">
    <source>
        <dbReference type="ARBA" id="ARBA00023288"/>
    </source>
</evidence>
<keyword evidence="4" id="KW-0732">Signal</keyword>
<keyword evidence="11" id="KW-1185">Reference proteome</keyword>
<evidence type="ECO:0000259" key="8">
    <source>
        <dbReference type="Pfam" id="PF05504"/>
    </source>
</evidence>
<keyword evidence="7" id="KW-0449">Lipoprotein</keyword>
<protein>
    <submittedName>
        <fullName evidence="10">Spore germination protein B3</fullName>
    </submittedName>
</protein>
<name>A0A3P5XHF2_9BACL</name>
<gene>
    <name evidence="10" type="primary">gerBC</name>
    <name evidence="10" type="ORF">FILTAD_01752</name>
</gene>
<dbReference type="EMBL" id="UXAV01000041">
    <property type="protein sequence ID" value="VDC28131.1"/>
    <property type="molecule type" value="Genomic_DNA"/>
</dbReference>
<dbReference type="Proteomes" id="UP000270468">
    <property type="component" value="Unassembled WGS sequence"/>
</dbReference>
<dbReference type="GO" id="GO:0009847">
    <property type="term" value="P:spore germination"/>
    <property type="evidence" value="ECO:0007669"/>
    <property type="project" value="InterPro"/>
</dbReference>
<dbReference type="InterPro" id="IPR057336">
    <property type="entry name" value="GerAC_N"/>
</dbReference>
<sequence length="395" mass="44089">MKRYVFVLLIFSLFLTGCWDRRELNELAITLALGIDKIEGEYEVSAQVVVPSEVSPKSSTGSSPVTLFRAKGETVYEALRKMTNESPRKIYPGHLRMLVLGEELAKEGISESLDLLARDWELRSDFYVVIAKDKTATEILNVSTTIENIPANKMFNTLKTSESSLASTKGITLDELIADLTSEGKNAVLTGIEVKGDQEVGPSKQNVETITPSATITYDYLAVFKGNKLIGWLTERESRGYNDITNSVKSTVMPISCPGEGEASIEVIDFNTDMKGKFKNGSPEVDLTIEAEGNVGAVECKIDLKETETIDTLEKIYEKELKGIINETIDTLQNKYESDIFGFGKAIHRSNPKEWKKIKEQWNEEFSELTVNIEVNMKLHNTGTLSNSFLKRVKE</sequence>
<dbReference type="Gene3D" id="3.30.300.210">
    <property type="entry name" value="Nutrient germinant receptor protein C, domain 3"/>
    <property type="match status" value="1"/>
</dbReference>
<feature type="domain" description="Spore germination protein N-terminal" evidence="9">
    <location>
        <begin position="20"/>
        <end position="193"/>
    </location>
</feature>
<dbReference type="OrthoDB" id="9816067at2"/>
<evidence type="ECO:0000259" key="9">
    <source>
        <dbReference type="Pfam" id="PF25198"/>
    </source>
</evidence>